<feature type="transmembrane region" description="Helical" evidence="7">
    <location>
        <begin position="291"/>
        <end position="310"/>
    </location>
</feature>
<organism evidence="8 9">
    <name type="scientific">Elioraea tepida</name>
    <dbReference type="NCBI Taxonomy" id="2843330"/>
    <lineage>
        <taxon>Bacteria</taxon>
        <taxon>Pseudomonadati</taxon>
        <taxon>Pseudomonadota</taxon>
        <taxon>Alphaproteobacteria</taxon>
        <taxon>Acetobacterales</taxon>
        <taxon>Elioraeaceae</taxon>
        <taxon>Elioraea</taxon>
    </lineage>
</organism>
<dbReference type="GO" id="GO:0042910">
    <property type="term" value="F:xenobiotic transmembrane transporter activity"/>
    <property type="evidence" value="ECO:0007669"/>
    <property type="project" value="InterPro"/>
</dbReference>
<feature type="transmembrane region" description="Helical" evidence="7">
    <location>
        <begin position="360"/>
        <end position="379"/>
    </location>
</feature>
<sequence length="421" mass="42440">MTVASTQAACQTLEVAFIGRLGTEVLAGYALVLPLLLLMQMMSTGAMGGGVAAAIARALGAGRRDEASALVVHAALIGLFMGLLFTLLIEGFGPALFRALGGTEEAVRHATLFARILFAGSVLVWLANTLASVLRGAGNMRLPALIMLGAWGVDAALSITLLTRTSLGIAGAAIAYVATFLLACIAMTLAILKGGAGVVPSLRVRLDPALFRRILSVGLVASAMAAIANLTTVLVTALVSRHGSAAIAAYGVGVRLEFLMIPLAYGIGAALTALVGLRVGAGDWAGARITAWRGGALAAAIAGMIGASVALAPEPFARAFAADPAVREAIVLYLVVIGPAFPALGLGMALYFAAQGAGRMRLPFLASLARIGLAVGGGACAGERFGLAGLFVALSAALVGYGAIVALSVRPRLWSAGRGGR</sequence>
<evidence type="ECO:0000313" key="8">
    <source>
        <dbReference type="EMBL" id="QXM26268.1"/>
    </source>
</evidence>
<dbReference type="Pfam" id="PF01554">
    <property type="entry name" value="MatE"/>
    <property type="match status" value="2"/>
</dbReference>
<dbReference type="GO" id="GO:0005886">
    <property type="term" value="C:plasma membrane"/>
    <property type="evidence" value="ECO:0007669"/>
    <property type="project" value="UniProtKB-SubCell"/>
</dbReference>
<dbReference type="EMBL" id="CP076448">
    <property type="protein sequence ID" value="QXM26268.1"/>
    <property type="molecule type" value="Genomic_DNA"/>
</dbReference>
<accession>A0A975U6D6</accession>
<reference evidence="8" key="1">
    <citation type="submission" date="2021-06" db="EMBL/GenBank/DDBJ databases">
        <title>Elioraea tepida, sp. nov., a moderately thermophilic aerobic anoxygenic phototrophic bacterium isolated from an alkaline siliceous hot spring mat community in Yellowstone National Park, WY, USA.</title>
        <authorList>
            <person name="Saini M.K."/>
            <person name="Yoshida S."/>
            <person name="Sebastian A."/>
            <person name="Hirose S."/>
            <person name="Hara E."/>
            <person name="Tamaki H."/>
            <person name="Soulier N.T."/>
            <person name="Albert I."/>
            <person name="Hanada S."/>
            <person name="Bryant D.A."/>
            <person name="Tank M."/>
        </authorList>
    </citation>
    <scope>NUCLEOTIDE SEQUENCE</scope>
    <source>
        <strain evidence="8">MS-P2</strain>
    </source>
</reference>
<keyword evidence="4 7" id="KW-0812">Transmembrane</keyword>
<dbReference type="AlphaFoldDB" id="A0A975U6D6"/>
<dbReference type="GO" id="GO:0015297">
    <property type="term" value="F:antiporter activity"/>
    <property type="evidence" value="ECO:0007669"/>
    <property type="project" value="InterPro"/>
</dbReference>
<dbReference type="PIRSF" id="PIRSF006603">
    <property type="entry name" value="DinF"/>
    <property type="match status" value="1"/>
</dbReference>
<dbReference type="Proteomes" id="UP000694001">
    <property type="component" value="Chromosome"/>
</dbReference>
<feature type="transmembrane region" description="Helical" evidence="7">
    <location>
        <begin position="67"/>
        <end position="89"/>
    </location>
</feature>
<feature type="transmembrane region" description="Helical" evidence="7">
    <location>
        <begin position="169"/>
        <end position="192"/>
    </location>
</feature>
<gene>
    <name evidence="8" type="ORF">KO353_08805</name>
</gene>
<dbReference type="InterPro" id="IPR052031">
    <property type="entry name" value="Membrane_Transporter-Flippase"/>
</dbReference>
<dbReference type="InterPro" id="IPR002528">
    <property type="entry name" value="MATE_fam"/>
</dbReference>
<name>A0A975U6D6_9PROT</name>
<feature type="transmembrane region" description="Helical" evidence="7">
    <location>
        <begin position="385"/>
        <end position="409"/>
    </location>
</feature>
<evidence type="ECO:0000256" key="4">
    <source>
        <dbReference type="ARBA" id="ARBA00022692"/>
    </source>
</evidence>
<dbReference type="InterPro" id="IPR048279">
    <property type="entry name" value="MdtK-like"/>
</dbReference>
<feature type="transmembrane region" description="Helical" evidence="7">
    <location>
        <begin position="213"/>
        <end position="239"/>
    </location>
</feature>
<keyword evidence="2" id="KW-0813">Transport</keyword>
<evidence type="ECO:0000256" key="2">
    <source>
        <dbReference type="ARBA" id="ARBA00022448"/>
    </source>
</evidence>
<dbReference type="KEGG" id="elio:KO353_08805"/>
<evidence type="ECO:0000256" key="5">
    <source>
        <dbReference type="ARBA" id="ARBA00022989"/>
    </source>
</evidence>
<feature type="transmembrane region" description="Helical" evidence="7">
    <location>
        <begin position="142"/>
        <end position="163"/>
    </location>
</feature>
<evidence type="ECO:0000256" key="7">
    <source>
        <dbReference type="SAM" id="Phobius"/>
    </source>
</evidence>
<evidence type="ECO:0000256" key="6">
    <source>
        <dbReference type="ARBA" id="ARBA00023136"/>
    </source>
</evidence>
<dbReference type="NCBIfam" id="TIGR00797">
    <property type="entry name" value="matE"/>
    <property type="match status" value="1"/>
</dbReference>
<protein>
    <submittedName>
        <fullName evidence="8">MATE family efflux transporter</fullName>
    </submittedName>
</protein>
<feature type="transmembrane region" description="Helical" evidence="7">
    <location>
        <begin position="259"/>
        <end position="279"/>
    </location>
</feature>
<dbReference type="PANTHER" id="PTHR43549:SF3">
    <property type="entry name" value="MULTIDRUG RESISTANCE PROTEIN YPNP-RELATED"/>
    <property type="match status" value="1"/>
</dbReference>
<proteinExistence type="predicted"/>
<feature type="transmembrane region" description="Helical" evidence="7">
    <location>
        <begin position="330"/>
        <end position="353"/>
    </location>
</feature>
<keyword evidence="5 7" id="KW-1133">Transmembrane helix</keyword>
<evidence type="ECO:0000313" key="9">
    <source>
        <dbReference type="Proteomes" id="UP000694001"/>
    </source>
</evidence>
<evidence type="ECO:0000256" key="3">
    <source>
        <dbReference type="ARBA" id="ARBA00022475"/>
    </source>
</evidence>
<feature type="transmembrane region" description="Helical" evidence="7">
    <location>
        <begin position="109"/>
        <end position="130"/>
    </location>
</feature>
<evidence type="ECO:0000256" key="1">
    <source>
        <dbReference type="ARBA" id="ARBA00004429"/>
    </source>
</evidence>
<keyword evidence="3" id="KW-1003">Cell membrane</keyword>
<dbReference type="PANTHER" id="PTHR43549">
    <property type="entry name" value="MULTIDRUG RESISTANCE PROTEIN YPNP-RELATED"/>
    <property type="match status" value="1"/>
</dbReference>
<comment type="subcellular location">
    <subcellularLocation>
        <location evidence="1">Cell inner membrane</location>
        <topology evidence="1">Multi-pass membrane protein</topology>
    </subcellularLocation>
</comment>
<keyword evidence="9" id="KW-1185">Reference proteome</keyword>
<keyword evidence="6 7" id="KW-0472">Membrane</keyword>